<dbReference type="InterPro" id="IPR035979">
    <property type="entry name" value="RBD_domain_sf"/>
</dbReference>
<evidence type="ECO:0000256" key="4">
    <source>
        <dbReference type="ARBA" id="ARBA00009678"/>
    </source>
</evidence>
<keyword evidence="18" id="KW-0812">Transmembrane</keyword>
<evidence type="ECO:0000256" key="10">
    <source>
        <dbReference type="ARBA" id="ARBA00022801"/>
    </source>
</evidence>
<keyword evidence="9" id="KW-0254">Endocytosis</keyword>
<dbReference type="GeneTree" id="ENSGT00940000157964"/>
<evidence type="ECO:0000256" key="1">
    <source>
        <dbReference type="ARBA" id="ARBA00001786"/>
    </source>
</evidence>
<evidence type="ECO:0000256" key="7">
    <source>
        <dbReference type="ARBA" id="ARBA00022490"/>
    </source>
</evidence>
<comment type="function">
    <text evidence="13">Phosphatase that acts on various phosphoinositides, including phosphatidylinositol 4-phosphate, phosphatidylinositol (4,5)-bisphosphate and phosphatidylinositol (3,4,5)-trisphosphate. Has a role in clathrin-mediated endocytosis. Hydrolyzes PIP2 bound to actin regulatory proteins resulting in the rearrangement of actin filaments downstream of tyrosine kinase and ASH/GRB2.</text>
</comment>
<protein>
    <recommendedName>
        <fullName evidence="15">Synaptojanin-1</fullName>
        <ecNumber evidence="5">3.1.3.36</ecNumber>
    </recommendedName>
    <alternativeName>
        <fullName evidence="16">Synaptic inositol 1,4,5-trisphosphate 5-phosphatase 1</fullName>
    </alternativeName>
</protein>
<evidence type="ECO:0000256" key="13">
    <source>
        <dbReference type="ARBA" id="ARBA00053493"/>
    </source>
</evidence>
<dbReference type="SUPFAM" id="SSF54928">
    <property type="entry name" value="RNA-binding domain, RBD"/>
    <property type="match status" value="1"/>
</dbReference>
<keyword evidence="7" id="KW-0963">Cytoplasm</keyword>
<dbReference type="Gene3D" id="3.30.70.330">
    <property type="match status" value="1"/>
</dbReference>
<feature type="compositionally biased region" description="Pro residues" evidence="17">
    <location>
        <begin position="1154"/>
        <end position="1169"/>
    </location>
</feature>
<evidence type="ECO:0000256" key="14">
    <source>
        <dbReference type="ARBA" id="ARBA00062418"/>
    </source>
</evidence>
<keyword evidence="6" id="KW-0488">Methylation</keyword>
<feature type="compositionally biased region" description="Polar residues" evidence="17">
    <location>
        <begin position="1435"/>
        <end position="1457"/>
    </location>
</feature>
<feature type="compositionally biased region" description="Pro residues" evidence="17">
    <location>
        <begin position="1198"/>
        <end position="1208"/>
    </location>
</feature>
<comment type="subcellular location">
    <subcellularLocation>
        <location evidence="2">Cytoplasm</location>
        <location evidence="2">Perinuclear region</location>
    </subcellularLocation>
</comment>
<dbReference type="GO" id="GO:0017124">
    <property type="term" value="F:SH3 domain binding"/>
    <property type="evidence" value="ECO:0007669"/>
    <property type="project" value="TreeGrafter"/>
</dbReference>
<evidence type="ECO:0000313" key="20">
    <source>
        <dbReference type="Ensembl" id="ENSMAMP00000020007.2"/>
    </source>
</evidence>
<name>A0A3Q3M3U0_9TELE</name>
<feature type="region of interest" description="Disordered" evidence="17">
    <location>
        <begin position="1368"/>
        <end position="1509"/>
    </location>
</feature>
<dbReference type="SUPFAM" id="SSF56219">
    <property type="entry name" value="DNase I-like"/>
    <property type="match status" value="1"/>
</dbReference>
<dbReference type="GO" id="GO:0048471">
    <property type="term" value="C:perinuclear region of cytoplasm"/>
    <property type="evidence" value="ECO:0007669"/>
    <property type="project" value="UniProtKB-SubCell"/>
</dbReference>
<dbReference type="Ensembl" id="ENSMAMT00000020537.2">
    <property type="protein sequence ID" value="ENSMAMP00000020007.2"/>
    <property type="gene ID" value="ENSMAMG00000013404.2"/>
</dbReference>
<dbReference type="InterPro" id="IPR012677">
    <property type="entry name" value="Nucleotide-bd_a/b_plait_sf"/>
</dbReference>
<dbReference type="PANTHER" id="PTHR11200:SF257">
    <property type="entry name" value="PHOSPHOINOSITIDE 5-PHOSPHATASE"/>
    <property type="match status" value="1"/>
</dbReference>
<evidence type="ECO:0000313" key="21">
    <source>
        <dbReference type="Proteomes" id="UP000261640"/>
    </source>
</evidence>
<feature type="compositionally biased region" description="Low complexity" evidence="17">
    <location>
        <begin position="1232"/>
        <end position="1262"/>
    </location>
</feature>
<comment type="catalytic activity">
    <reaction evidence="1">
        <text>a 1,2-diacyl-sn-glycero-3-phospho-(1D-myo-inositol-4,5-bisphosphate) + H2O = a 1,2-diacyl-sn-glycero-3-phospho-(1D-myo-inositol 4-phosphate) + phosphate</text>
        <dbReference type="Rhea" id="RHEA:22764"/>
        <dbReference type="ChEBI" id="CHEBI:15377"/>
        <dbReference type="ChEBI" id="CHEBI:43474"/>
        <dbReference type="ChEBI" id="CHEBI:58178"/>
        <dbReference type="ChEBI" id="CHEBI:58456"/>
        <dbReference type="EC" id="3.1.3.36"/>
    </reaction>
</comment>
<sequence>MAFSKGYRIYHKLDPPPYSVIVETRTREECLMFESGAVAVLSAAEKEAIKNTYTKIVDAYGILGVLRLNLGDSMLHSLVVVTGCSSVGKVQDSEVFRVTQTDFISLKNDPGDEDRIAEVRKVLNSGHFYFAWSSTGVSMDLSLNAHRRILEDTTDNRFFWNQSLHLHLKHYGVNCDDWLLRLMCGSVEVRTIYAGHKQAKACIFSRLSSERAGTRFNVRGTNDDGQVANFVETEQVIFLDDKVSSFIQIRGSIPLFWEQPGIQVGSHRVKLSRGFEANAPAFERHFTALRRLYGKQVIINLLGSKEGEHMLSKAFQSHLKASEHATAVKMVNFDYHQNVKGGKADKLHSVLKPQLTKFTDECGIFYYTGETGIVRTQGGTIRTNCLDCLDRTNSVQAFFALEMLPKQLEVMGLTEKPQLVARFQEVFRTMWSVNGDSISKIYAGTGALDGKAKAGKLKDGARSVTRTIQNNFFDSSKQEAIDILRLGSTLNSDLADKARALLTTSSLYASPRVLLGMCQNHHKYTRPKQIRVCVGTWNVNGGKQFRSIAFRNQTLNDWLLDAPKKAGHPEFQDSKTNPIDIFAIGFEEMVELNAGNIVSASTTNQKLWAAELQKNISRDHKYVLLASEQLVGVCLFVFIRPQHAPFIRDVAVDTVKTGMGGATGNKGGVAIRLLFHTTSICFVCSHFAAGQSQVKERNDDYSEITRRLSFPMGRLLYSHDYVFWCGDFNYRINLPNEEVKDLIKQQNWDALTAGDQLVDQKNANLIFRGFIEGKLDFAPTYKYDLFSDDYDTSEKCRTPAWTDRILWKRRKWNFDKTAEEMNVVGAASTSGANEDDPDYSWTPGTLKYYGRAELKTSDHRPVVAVIDVDILEVDPKARHQVYKDVIAMQGPPDGTILVSLCTSGPDDYFDDQLIDELLDKFSNFGEVILIRFVEEKMWVTFLEGYSALAALSLSASTVLGKVIDIRLKSPGWIKSLEEEMSVERICGSIPTSASSTLLAEDIDMGDDDYDMEGDVDEEVEDILPQHLQPGAGSGPGSSPLPSPRSSPCPSPTQGEPPAPSRPGQAQQPSRPSQGPPVDFQPGAPTPQGLEPKRPPPPRPMAPPARPAPPQRPPPPSGKNIPPRAGVISMPPQSRPPPLSHPGAPRPNAEVHPGAPRPIPDTHPGAPRPVPTAQAKPADLPLGPPPAVPLGPSAVRPQVPSPMQPPMQPQPAALPAQPQLPPPMQPTLPAPLQPQQAAAPKTGLPAAAATAAPPAGPPQGLASPKPPPRSRSSHALPPDAAKSETAPAAQVSANLPFIQLFKQLNRESEVFLMTVLIFFFFYFSVQHPATTQRTMSALTQPLMPTPALPAASASVPTFQLQMTMPLFGPSSTLNPTPAPLPPLTSDQCPSPALPLAPPSSIPPAFAPRHQPPPPGGKPAQQWVTFDDDLDFPPLTKTPQTPIFPSSSLESQTQTQPSRSVFDLEPDWLSPTPSAIPILPPVIPTRTATSNPKLPGEPSDHCFFPRESTER</sequence>
<feature type="region of interest" description="Disordered" evidence="17">
    <location>
        <begin position="1025"/>
        <end position="1287"/>
    </location>
</feature>
<reference evidence="20" key="2">
    <citation type="submission" date="2025-09" db="UniProtKB">
        <authorList>
            <consortium name="Ensembl"/>
        </authorList>
    </citation>
    <scope>IDENTIFICATION</scope>
</reference>
<feature type="compositionally biased region" description="Pro residues" evidence="17">
    <location>
        <begin position="1390"/>
        <end position="1415"/>
    </location>
</feature>
<dbReference type="GO" id="GO:0098793">
    <property type="term" value="C:presynapse"/>
    <property type="evidence" value="ECO:0007669"/>
    <property type="project" value="GOC"/>
</dbReference>
<keyword evidence="12" id="KW-0443">Lipid metabolism</keyword>
<keyword evidence="18" id="KW-0472">Membrane</keyword>
<proteinExistence type="inferred from homology"/>
<evidence type="ECO:0000256" key="12">
    <source>
        <dbReference type="ARBA" id="ARBA00023098"/>
    </source>
</evidence>
<dbReference type="InParanoid" id="A0A3Q3M3U0"/>
<dbReference type="EC" id="3.1.3.36" evidence="5"/>
<keyword evidence="21" id="KW-1185">Reference proteome</keyword>
<comment type="similarity">
    <text evidence="3">Belongs to the synaptojanin family.</text>
</comment>
<evidence type="ECO:0000256" key="5">
    <source>
        <dbReference type="ARBA" id="ARBA00013044"/>
    </source>
</evidence>
<dbReference type="InterPro" id="IPR046985">
    <property type="entry name" value="IP5"/>
</dbReference>
<evidence type="ECO:0000256" key="15">
    <source>
        <dbReference type="ARBA" id="ARBA00071146"/>
    </source>
</evidence>
<accession>A0A3Q3M3U0</accession>
<dbReference type="GO" id="GO:0004439">
    <property type="term" value="F:phosphatidylinositol-4,5-bisphosphate 5-phosphatase activity"/>
    <property type="evidence" value="ECO:0007669"/>
    <property type="project" value="UniProtKB-EC"/>
</dbReference>
<evidence type="ECO:0000256" key="3">
    <source>
        <dbReference type="ARBA" id="ARBA00008943"/>
    </source>
</evidence>
<dbReference type="Proteomes" id="UP000261640">
    <property type="component" value="Unplaced"/>
</dbReference>
<keyword evidence="11" id="KW-0694">RNA-binding</keyword>
<evidence type="ECO:0000256" key="17">
    <source>
        <dbReference type="SAM" id="MobiDB-lite"/>
    </source>
</evidence>
<feature type="compositionally biased region" description="Basic and acidic residues" evidence="17">
    <location>
        <begin position="1496"/>
        <end position="1509"/>
    </location>
</feature>
<dbReference type="GO" id="GO:0046856">
    <property type="term" value="P:phosphatidylinositol dephosphorylation"/>
    <property type="evidence" value="ECO:0007669"/>
    <property type="project" value="InterPro"/>
</dbReference>
<comment type="subunit">
    <text evidence="14">Interacts with ASH/GRB2. Interacts with PACSIN1, PACSIN2 and PACSIN3. Interacts with AMPH, SH3GL1, SH3GL2 and SH3GL3. Interacts with MYO1E (via SH3 domain). Interacts with BIN1 and DNM1. Interacts with EPS15.</text>
</comment>
<dbReference type="PROSITE" id="PS50275">
    <property type="entry name" value="SAC"/>
    <property type="match status" value="1"/>
</dbReference>
<evidence type="ECO:0000256" key="6">
    <source>
        <dbReference type="ARBA" id="ARBA00022481"/>
    </source>
</evidence>
<evidence type="ECO:0000256" key="11">
    <source>
        <dbReference type="ARBA" id="ARBA00022884"/>
    </source>
</evidence>
<dbReference type="InterPro" id="IPR002013">
    <property type="entry name" value="SAC_dom"/>
</dbReference>
<dbReference type="STRING" id="205130.ENSMAMP00000020007"/>
<keyword evidence="8" id="KW-0597">Phosphoprotein</keyword>
<feature type="transmembrane region" description="Helical" evidence="18">
    <location>
        <begin position="1307"/>
        <end position="1324"/>
    </location>
</feature>
<evidence type="ECO:0000256" key="2">
    <source>
        <dbReference type="ARBA" id="ARBA00004556"/>
    </source>
</evidence>
<dbReference type="SMART" id="SM00128">
    <property type="entry name" value="IPPc"/>
    <property type="match status" value="1"/>
</dbReference>
<dbReference type="SMART" id="SM01165">
    <property type="entry name" value="DUF1866"/>
    <property type="match status" value="1"/>
</dbReference>
<dbReference type="Pfam" id="PF02383">
    <property type="entry name" value="Syja_N"/>
    <property type="match status" value="1"/>
</dbReference>
<reference evidence="20" key="1">
    <citation type="submission" date="2025-08" db="UniProtKB">
        <authorList>
            <consortium name="Ensembl"/>
        </authorList>
    </citation>
    <scope>IDENTIFICATION</scope>
</reference>
<dbReference type="PANTHER" id="PTHR11200">
    <property type="entry name" value="INOSITOL 5-PHOSPHATASE"/>
    <property type="match status" value="1"/>
</dbReference>
<dbReference type="Gene3D" id="3.60.10.10">
    <property type="entry name" value="Endonuclease/exonuclease/phosphatase"/>
    <property type="match status" value="1"/>
</dbReference>
<feature type="compositionally biased region" description="Pro residues" evidence="17">
    <location>
        <begin position="1217"/>
        <end position="1231"/>
    </location>
</feature>
<evidence type="ECO:0000256" key="8">
    <source>
        <dbReference type="ARBA" id="ARBA00022553"/>
    </source>
</evidence>
<feature type="compositionally biased region" description="Polar residues" evidence="17">
    <location>
        <begin position="1063"/>
        <end position="1072"/>
    </location>
</feature>
<dbReference type="GO" id="GO:0003723">
    <property type="term" value="F:RNA binding"/>
    <property type="evidence" value="ECO:0007669"/>
    <property type="project" value="UniProtKB-KW"/>
</dbReference>
<dbReference type="GO" id="GO:0048488">
    <property type="term" value="P:synaptic vesicle endocytosis"/>
    <property type="evidence" value="ECO:0007669"/>
    <property type="project" value="TreeGrafter"/>
</dbReference>
<feature type="compositionally biased region" description="Pro residues" evidence="17">
    <location>
        <begin position="1038"/>
        <end position="1060"/>
    </location>
</feature>
<evidence type="ECO:0000256" key="16">
    <source>
        <dbReference type="ARBA" id="ARBA00077888"/>
    </source>
</evidence>
<comment type="similarity">
    <text evidence="4">In the central section; belongs to the inositol 1,4,5-trisphosphate 5-phosphatase family.</text>
</comment>
<dbReference type="Pfam" id="PF22669">
    <property type="entry name" value="Exo_endo_phos2"/>
    <property type="match status" value="1"/>
</dbReference>
<keyword evidence="10" id="KW-0378">Hydrolase</keyword>
<feature type="compositionally biased region" description="Pro residues" evidence="17">
    <location>
        <begin position="1094"/>
        <end position="1116"/>
    </location>
</feature>
<dbReference type="InterPro" id="IPR036691">
    <property type="entry name" value="Endo/exonu/phosph_ase_sf"/>
</dbReference>
<evidence type="ECO:0000259" key="19">
    <source>
        <dbReference type="PROSITE" id="PS50275"/>
    </source>
</evidence>
<evidence type="ECO:0000256" key="9">
    <source>
        <dbReference type="ARBA" id="ARBA00022583"/>
    </source>
</evidence>
<dbReference type="InterPro" id="IPR000300">
    <property type="entry name" value="IPPc"/>
</dbReference>
<evidence type="ECO:0000256" key="18">
    <source>
        <dbReference type="SAM" id="Phobius"/>
    </source>
</evidence>
<keyword evidence="18" id="KW-1133">Transmembrane helix</keyword>
<dbReference type="FunFam" id="3.60.10.10:FF:000003">
    <property type="entry name" value="Synaptojanin-1 isoform 1"/>
    <property type="match status" value="1"/>
</dbReference>
<dbReference type="Pfam" id="PF08952">
    <property type="entry name" value="DUF1866"/>
    <property type="match status" value="1"/>
</dbReference>
<dbReference type="InterPro" id="IPR015047">
    <property type="entry name" value="SYNJ1/2_RRM"/>
</dbReference>
<organism evidence="20 21">
    <name type="scientific">Mastacembelus armatus</name>
    <name type="common">zig-zag eel</name>
    <dbReference type="NCBI Taxonomy" id="205130"/>
    <lineage>
        <taxon>Eukaryota</taxon>
        <taxon>Metazoa</taxon>
        <taxon>Chordata</taxon>
        <taxon>Craniata</taxon>
        <taxon>Vertebrata</taxon>
        <taxon>Euteleostomi</taxon>
        <taxon>Actinopterygii</taxon>
        <taxon>Neopterygii</taxon>
        <taxon>Teleostei</taxon>
        <taxon>Neoteleostei</taxon>
        <taxon>Acanthomorphata</taxon>
        <taxon>Anabantaria</taxon>
        <taxon>Synbranchiformes</taxon>
        <taxon>Mastacembelidae</taxon>
        <taxon>Mastacembelus</taxon>
    </lineage>
</organism>
<dbReference type="FunFam" id="3.30.70.330:FF:000076">
    <property type="entry name" value="Synaptojanin-1 isoform 1"/>
    <property type="match status" value="1"/>
</dbReference>
<feature type="domain" description="SAC" evidence="19">
    <location>
        <begin position="119"/>
        <end position="444"/>
    </location>
</feature>